<feature type="transmembrane region" description="Helical" evidence="1">
    <location>
        <begin position="83"/>
        <end position="100"/>
    </location>
</feature>
<dbReference type="AlphaFoldDB" id="A0A084U3K0"/>
<keyword evidence="1" id="KW-0472">Membrane</keyword>
<protein>
    <submittedName>
        <fullName evidence="2">ABC exporter permease subunit</fullName>
    </submittedName>
</protein>
<name>A0A084U3K0_MALIO</name>
<evidence type="ECO:0000313" key="3">
    <source>
        <dbReference type="Proteomes" id="UP000028523"/>
    </source>
</evidence>
<gene>
    <name evidence="2" type="ORF">P271_378</name>
</gene>
<feature type="transmembrane region" description="Helical" evidence="1">
    <location>
        <begin position="134"/>
        <end position="154"/>
    </location>
</feature>
<dbReference type="EMBL" id="AWQU01000079">
    <property type="protein sequence ID" value="KFB07536.1"/>
    <property type="molecule type" value="Genomic_DNA"/>
</dbReference>
<sequence length="631" mass="72380">MVIKNTKKIKERFQMSNGFKPIWSYCYFLFKFLIKKKTTFILPILSFLIVLIISLVPYIIYSSLSNDEKNNPLFSFAYASDKILISSSIIATLFSITFLISKSINIFKDCENEGVELIIVSKPIERWQILITKFSFVFILSVLISLFNLLAFLPGSILTNNIYNHIGVYKNTKIILLSLVGSCFIGSLIFSSICIMISLSWSRKLSMSLTTSLCYWTITIGALCSTFVSPDPVISLDNNRSKYLDPTSYYSTNSNLIYTFTSNSVLTDSEFEKDIKKANHNNDWFSALSWLNVGQFIYDINSKNYASNSNDLYINPFEKQTLSENYSPTNIIKKTNNKFLKVSDNTNINNDYQISSTNNYYVPLNIFDKESYIASNNEYDVANVNSKQTLFNIKEKNSINTVQSKIYIPNYFEYSNKNEISNLTQTFNSYLTKVINNKNISYDFFNFLSSANNKLKQNNGTTNDFDFNNIFNDFVNKYEFKNIISSDMVIPLIEEKNMEQTTYYTDVKKLLVAVSILNLLSLNGSSYLELCNHLLKKDSISFDLKFYESKNLNQQKTFTLTTQFSTSNKSTSDGTTTTSAYGLNIKSSNNYYSLEVVGNTSPVYGVTIFWFLIGIILFSISVIIYNRRDFK</sequence>
<evidence type="ECO:0000313" key="2">
    <source>
        <dbReference type="EMBL" id="KFB07536.1"/>
    </source>
</evidence>
<dbReference type="Proteomes" id="UP000028523">
    <property type="component" value="Unassembled WGS sequence"/>
</dbReference>
<feature type="transmembrane region" description="Helical" evidence="1">
    <location>
        <begin position="213"/>
        <end position="230"/>
    </location>
</feature>
<feature type="transmembrane region" description="Helical" evidence="1">
    <location>
        <begin position="174"/>
        <end position="201"/>
    </location>
</feature>
<proteinExistence type="predicted"/>
<reference evidence="2 3" key="1">
    <citation type="journal article" date="2014" name="PLoS ONE">
        <title>Reduction of Hydrogen Peroxide Accumulation and Toxicity by a Catalase from Mycoplasma iowae.</title>
        <authorList>
            <person name="Pritchard R.E."/>
            <person name="Prassinos A.J."/>
            <person name="Osborne J.D."/>
            <person name="Raviv Z."/>
            <person name="Balish M.F."/>
        </authorList>
    </citation>
    <scope>NUCLEOTIDE SEQUENCE [LARGE SCALE GENOMIC DNA]</scope>
    <source>
        <strain evidence="2 3">DK-CPA</strain>
    </source>
</reference>
<feature type="transmembrane region" description="Helical" evidence="1">
    <location>
        <begin position="603"/>
        <end position="625"/>
    </location>
</feature>
<feature type="transmembrane region" description="Helical" evidence="1">
    <location>
        <begin position="40"/>
        <end position="63"/>
    </location>
</feature>
<evidence type="ECO:0000256" key="1">
    <source>
        <dbReference type="SAM" id="Phobius"/>
    </source>
</evidence>
<keyword evidence="3" id="KW-1185">Reference proteome</keyword>
<comment type="caution">
    <text evidence="2">The sequence shown here is derived from an EMBL/GenBank/DDBJ whole genome shotgun (WGS) entry which is preliminary data.</text>
</comment>
<keyword evidence="1" id="KW-0812">Transmembrane</keyword>
<accession>A0A084U3K0</accession>
<keyword evidence="1" id="KW-1133">Transmembrane helix</keyword>
<organism evidence="2 3">
    <name type="scientific">Malacoplasma iowae DK-CPA</name>
    <dbReference type="NCBI Taxonomy" id="1394179"/>
    <lineage>
        <taxon>Bacteria</taxon>
        <taxon>Bacillati</taxon>
        <taxon>Mycoplasmatota</taxon>
        <taxon>Mycoplasmoidales</taxon>
        <taxon>Mycoplasmoidaceae</taxon>
        <taxon>Malacoplasma</taxon>
    </lineage>
</organism>